<dbReference type="Pfam" id="PF00084">
    <property type="entry name" value="Sushi"/>
    <property type="match status" value="1"/>
</dbReference>
<evidence type="ECO:0000313" key="11">
    <source>
        <dbReference type="Proteomes" id="UP000694552"/>
    </source>
</evidence>
<feature type="disulfide bond" evidence="8">
    <location>
        <begin position="34"/>
        <end position="77"/>
    </location>
</feature>
<name>A0A8C8AHN8_9STRI</name>
<feature type="domain" description="Sushi" evidence="9">
    <location>
        <begin position="32"/>
        <end position="92"/>
    </location>
</feature>
<dbReference type="CDD" id="cd00033">
    <property type="entry name" value="CCP"/>
    <property type="match status" value="1"/>
</dbReference>
<dbReference type="InterPro" id="IPR050691">
    <property type="entry name" value="Hyaluronan_bind_Proteoglycan"/>
</dbReference>
<keyword evidence="7" id="KW-0393">Immunoglobulin domain</keyword>
<sequence>MLVWPPPFPTPIPLGVPLRGWLPRRLAPLPAVQCGPPPAVSNAHAFGKPKQRYEIGSIVRYRCRRGFTQRRSPVIRCREDGTWEPPQLACRPGEHRTHLG</sequence>
<evidence type="ECO:0000256" key="8">
    <source>
        <dbReference type="PROSITE-ProRule" id="PRU00302"/>
    </source>
</evidence>
<evidence type="ECO:0000256" key="5">
    <source>
        <dbReference type="ARBA" id="ARBA00023157"/>
    </source>
</evidence>
<dbReference type="AlphaFoldDB" id="A0A8C8AHN8"/>
<accession>A0A8C8AHN8</accession>
<protein>
    <recommendedName>
        <fullName evidence="9">Sushi domain-containing protein</fullName>
    </recommendedName>
</protein>
<reference evidence="10" key="1">
    <citation type="submission" date="2025-08" db="UniProtKB">
        <authorList>
            <consortium name="Ensembl"/>
        </authorList>
    </citation>
    <scope>IDENTIFICATION</scope>
</reference>
<dbReference type="InterPro" id="IPR000436">
    <property type="entry name" value="Sushi_SCR_CCP_dom"/>
</dbReference>
<dbReference type="GO" id="GO:0045202">
    <property type="term" value="C:synapse"/>
    <property type="evidence" value="ECO:0007669"/>
    <property type="project" value="TreeGrafter"/>
</dbReference>
<evidence type="ECO:0000256" key="7">
    <source>
        <dbReference type="ARBA" id="ARBA00023319"/>
    </source>
</evidence>
<keyword evidence="3" id="KW-0732">Signal</keyword>
<keyword evidence="6" id="KW-0325">Glycoprotein</keyword>
<organism evidence="10 11">
    <name type="scientific">Otus sunia</name>
    <name type="common">Oriental scops-owl</name>
    <dbReference type="NCBI Taxonomy" id="257818"/>
    <lineage>
        <taxon>Eukaryota</taxon>
        <taxon>Metazoa</taxon>
        <taxon>Chordata</taxon>
        <taxon>Craniata</taxon>
        <taxon>Vertebrata</taxon>
        <taxon>Euteleostomi</taxon>
        <taxon>Archelosauria</taxon>
        <taxon>Archosauria</taxon>
        <taxon>Dinosauria</taxon>
        <taxon>Saurischia</taxon>
        <taxon>Theropoda</taxon>
        <taxon>Coelurosauria</taxon>
        <taxon>Aves</taxon>
        <taxon>Neognathae</taxon>
        <taxon>Neoaves</taxon>
        <taxon>Telluraves</taxon>
        <taxon>Strigiformes</taxon>
        <taxon>Strigidae</taxon>
        <taxon>Otus</taxon>
    </lineage>
</organism>
<evidence type="ECO:0000313" key="10">
    <source>
        <dbReference type="Ensembl" id="ENSOSUP00000005234.1"/>
    </source>
</evidence>
<keyword evidence="8" id="KW-0768">Sushi</keyword>
<keyword evidence="11" id="KW-1185">Reference proteome</keyword>
<dbReference type="SUPFAM" id="SSF57535">
    <property type="entry name" value="Complement control module/SCR domain"/>
    <property type="match status" value="1"/>
</dbReference>
<dbReference type="GO" id="GO:0005615">
    <property type="term" value="C:extracellular space"/>
    <property type="evidence" value="ECO:0007669"/>
    <property type="project" value="TreeGrafter"/>
</dbReference>
<dbReference type="GO" id="GO:0007417">
    <property type="term" value="P:central nervous system development"/>
    <property type="evidence" value="ECO:0007669"/>
    <property type="project" value="TreeGrafter"/>
</dbReference>
<dbReference type="GO" id="GO:0002052">
    <property type="term" value="P:positive regulation of neuroblast proliferation"/>
    <property type="evidence" value="ECO:0007669"/>
    <property type="project" value="TreeGrafter"/>
</dbReference>
<dbReference type="Proteomes" id="UP000694552">
    <property type="component" value="Unplaced"/>
</dbReference>
<dbReference type="PANTHER" id="PTHR22804">
    <property type="entry name" value="AGGRECAN/VERSICAN PROTEOGLYCAN"/>
    <property type="match status" value="1"/>
</dbReference>
<dbReference type="Ensembl" id="ENSOSUT00000005423.1">
    <property type="protein sequence ID" value="ENSOSUP00000005234.1"/>
    <property type="gene ID" value="ENSOSUG00000003903.1"/>
</dbReference>
<dbReference type="SMART" id="SM00032">
    <property type="entry name" value="CCP"/>
    <property type="match status" value="1"/>
</dbReference>
<evidence type="ECO:0000259" key="9">
    <source>
        <dbReference type="PROSITE" id="PS50923"/>
    </source>
</evidence>
<evidence type="ECO:0000256" key="3">
    <source>
        <dbReference type="ARBA" id="ARBA00022729"/>
    </source>
</evidence>
<evidence type="ECO:0000256" key="4">
    <source>
        <dbReference type="ARBA" id="ARBA00022737"/>
    </source>
</evidence>
<evidence type="ECO:0000256" key="2">
    <source>
        <dbReference type="ARBA" id="ARBA00022525"/>
    </source>
</evidence>
<dbReference type="FunFam" id="2.10.70.10:FF:000003">
    <property type="entry name" value="Versican core protein"/>
    <property type="match status" value="1"/>
</dbReference>
<comment type="subcellular location">
    <subcellularLocation>
        <location evidence="1">Secreted</location>
    </subcellularLocation>
</comment>
<feature type="disulfide bond" evidence="8">
    <location>
        <begin position="63"/>
        <end position="90"/>
    </location>
</feature>
<dbReference type="GO" id="GO:0072534">
    <property type="term" value="C:perineuronal net"/>
    <property type="evidence" value="ECO:0007669"/>
    <property type="project" value="TreeGrafter"/>
</dbReference>
<dbReference type="PANTHER" id="PTHR22804:SF41">
    <property type="entry name" value="BREVICAN CORE PROTEIN"/>
    <property type="match status" value="1"/>
</dbReference>
<dbReference type="PROSITE" id="PS50923">
    <property type="entry name" value="SUSHI"/>
    <property type="match status" value="1"/>
</dbReference>
<keyword evidence="2" id="KW-0964">Secreted</keyword>
<evidence type="ECO:0000256" key="1">
    <source>
        <dbReference type="ARBA" id="ARBA00004613"/>
    </source>
</evidence>
<dbReference type="GO" id="GO:0001501">
    <property type="term" value="P:skeletal system development"/>
    <property type="evidence" value="ECO:0007669"/>
    <property type="project" value="TreeGrafter"/>
</dbReference>
<dbReference type="InterPro" id="IPR035976">
    <property type="entry name" value="Sushi/SCR/CCP_sf"/>
</dbReference>
<evidence type="ECO:0000256" key="6">
    <source>
        <dbReference type="ARBA" id="ARBA00023180"/>
    </source>
</evidence>
<dbReference type="GO" id="GO:0010001">
    <property type="term" value="P:glial cell differentiation"/>
    <property type="evidence" value="ECO:0007669"/>
    <property type="project" value="TreeGrafter"/>
</dbReference>
<reference evidence="10" key="2">
    <citation type="submission" date="2025-09" db="UniProtKB">
        <authorList>
            <consortium name="Ensembl"/>
        </authorList>
    </citation>
    <scope>IDENTIFICATION</scope>
</reference>
<keyword evidence="5 8" id="KW-1015">Disulfide bond</keyword>
<keyword evidence="4" id="KW-0677">Repeat</keyword>
<dbReference type="Gene3D" id="2.10.70.10">
    <property type="entry name" value="Complement Module, domain 1"/>
    <property type="match status" value="1"/>
</dbReference>
<proteinExistence type="predicted"/>